<dbReference type="EMBL" id="PGCI01000022">
    <property type="protein sequence ID" value="PLW48649.1"/>
    <property type="molecule type" value="Genomic_DNA"/>
</dbReference>
<name>A0A2N5VF82_9BASI</name>
<sequence length="166" mass="18750">MDGGSPVYCPTPTEYDFPTEPDHTYEEEESCLRRPAQVVPVAIDYCLFVQVLGLAETHHIWTGTSPVWRLLAPPNNPARLNMDLQGITWKKCQEDVYEHIVSGNALLKSYIQRTNHHQETSWFGHINGNKLYGGHDGKGVQILDHLQFLDFAPRAYNAYLSATVPA</sequence>
<proteinExistence type="predicted"/>
<dbReference type="AlphaFoldDB" id="A0A2N5VF82"/>
<reference evidence="2 3" key="1">
    <citation type="submission" date="2017-11" db="EMBL/GenBank/DDBJ databases">
        <title>De novo assembly and phasing of dikaryotic genomes from two isolates of Puccinia coronata f. sp. avenae, the causal agent of oat crown rust.</title>
        <authorList>
            <person name="Miller M.E."/>
            <person name="Zhang Y."/>
            <person name="Omidvar V."/>
            <person name="Sperschneider J."/>
            <person name="Schwessinger B."/>
            <person name="Raley C."/>
            <person name="Palmer J.M."/>
            <person name="Garnica D."/>
            <person name="Upadhyaya N."/>
            <person name="Rathjen J."/>
            <person name="Taylor J.M."/>
            <person name="Park R.F."/>
            <person name="Dodds P.N."/>
            <person name="Hirsch C.D."/>
            <person name="Kianian S.F."/>
            <person name="Figueroa M."/>
        </authorList>
    </citation>
    <scope>NUCLEOTIDE SEQUENCE [LARGE SCALE GENOMIC DNA]</scope>
    <source>
        <strain evidence="2">12SD80</strain>
    </source>
</reference>
<evidence type="ECO:0000313" key="3">
    <source>
        <dbReference type="Proteomes" id="UP000235392"/>
    </source>
</evidence>
<evidence type="ECO:0000256" key="1">
    <source>
        <dbReference type="SAM" id="MobiDB-lite"/>
    </source>
</evidence>
<feature type="region of interest" description="Disordered" evidence="1">
    <location>
        <begin position="1"/>
        <end position="22"/>
    </location>
</feature>
<comment type="caution">
    <text evidence="2">The sequence shown here is derived from an EMBL/GenBank/DDBJ whole genome shotgun (WGS) entry which is preliminary data.</text>
</comment>
<gene>
    <name evidence="2" type="ORF">PCASD_03425</name>
</gene>
<protein>
    <submittedName>
        <fullName evidence="2">Uncharacterized protein</fullName>
    </submittedName>
</protein>
<organism evidence="2 3">
    <name type="scientific">Puccinia coronata f. sp. avenae</name>
    <dbReference type="NCBI Taxonomy" id="200324"/>
    <lineage>
        <taxon>Eukaryota</taxon>
        <taxon>Fungi</taxon>
        <taxon>Dikarya</taxon>
        <taxon>Basidiomycota</taxon>
        <taxon>Pucciniomycotina</taxon>
        <taxon>Pucciniomycetes</taxon>
        <taxon>Pucciniales</taxon>
        <taxon>Pucciniaceae</taxon>
        <taxon>Puccinia</taxon>
    </lineage>
</organism>
<accession>A0A2N5VF82</accession>
<dbReference type="Proteomes" id="UP000235392">
    <property type="component" value="Unassembled WGS sequence"/>
</dbReference>
<evidence type="ECO:0000313" key="2">
    <source>
        <dbReference type="EMBL" id="PLW48649.1"/>
    </source>
</evidence>